<dbReference type="NCBIfam" id="TIGR00277">
    <property type="entry name" value="HDIG"/>
    <property type="match status" value="1"/>
</dbReference>
<dbReference type="AlphaFoldDB" id="A0A7G9GJ14"/>
<feature type="domain" description="HD-GYP" evidence="1">
    <location>
        <begin position="195"/>
        <end position="390"/>
    </location>
</feature>
<dbReference type="InterPro" id="IPR037522">
    <property type="entry name" value="HD_GYP_dom"/>
</dbReference>
<organism evidence="2 3">
    <name type="scientific">[Eubacterium] hominis</name>
    <dbReference type="NCBI Taxonomy" id="2764325"/>
    <lineage>
        <taxon>Bacteria</taxon>
        <taxon>Bacillati</taxon>
        <taxon>Bacillota</taxon>
        <taxon>Erysipelotrichia</taxon>
        <taxon>Erysipelotrichales</taxon>
        <taxon>Erysipelotrichaceae</taxon>
        <taxon>Amedibacillus</taxon>
    </lineage>
</organism>
<dbReference type="InterPro" id="IPR006675">
    <property type="entry name" value="HDIG_dom"/>
</dbReference>
<gene>
    <name evidence="2" type="ORF">H9Q80_10915</name>
</gene>
<dbReference type="RefSeq" id="WP_117455845.1">
    <property type="nucleotide sequence ID" value="NZ_CP060636.1"/>
</dbReference>
<reference evidence="2 3" key="1">
    <citation type="submission" date="2020-08" db="EMBL/GenBank/DDBJ databases">
        <authorList>
            <person name="Liu C."/>
            <person name="Sun Q."/>
        </authorList>
    </citation>
    <scope>NUCLEOTIDE SEQUENCE [LARGE SCALE GENOMIC DNA]</scope>
    <source>
        <strain evidence="2 3">NSJ-61</strain>
    </source>
</reference>
<dbReference type="KEGG" id="ehn:H9Q80_10915"/>
<dbReference type="SMART" id="SM00471">
    <property type="entry name" value="HDc"/>
    <property type="match status" value="2"/>
</dbReference>
<dbReference type="CDD" id="cd00077">
    <property type="entry name" value="HDc"/>
    <property type="match status" value="2"/>
</dbReference>
<evidence type="ECO:0000313" key="3">
    <source>
        <dbReference type="Proteomes" id="UP000515856"/>
    </source>
</evidence>
<dbReference type="InterPro" id="IPR003607">
    <property type="entry name" value="HD/PDEase_dom"/>
</dbReference>
<accession>A0A7G9GJ14</accession>
<protein>
    <submittedName>
        <fullName evidence="2">HD domain-containing protein</fullName>
    </submittedName>
</protein>
<dbReference type="EMBL" id="CP060636">
    <property type="protein sequence ID" value="QNM10796.1"/>
    <property type="molecule type" value="Genomic_DNA"/>
</dbReference>
<keyword evidence="3" id="KW-1185">Reference proteome</keyword>
<dbReference type="Gene3D" id="1.10.3210.10">
    <property type="entry name" value="Hypothetical protein af1432"/>
    <property type="match status" value="2"/>
</dbReference>
<dbReference type="Pfam" id="PF01966">
    <property type="entry name" value="HD"/>
    <property type="match status" value="1"/>
</dbReference>
<evidence type="ECO:0000313" key="2">
    <source>
        <dbReference type="EMBL" id="QNM10796.1"/>
    </source>
</evidence>
<name>A0A7G9GJ14_9FIRM</name>
<dbReference type="SUPFAM" id="SSF109604">
    <property type="entry name" value="HD-domain/PDEase-like"/>
    <property type="match status" value="2"/>
</dbReference>
<dbReference type="Pfam" id="PF13487">
    <property type="entry name" value="HD_5"/>
    <property type="match status" value="1"/>
</dbReference>
<dbReference type="InterPro" id="IPR006674">
    <property type="entry name" value="HD_domain"/>
</dbReference>
<evidence type="ECO:0000259" key="1">
    <source>
        <dbReference type="PROSITE" id="PS51832"/>
    </source>
</evidence>
<proteinExistence type="predicted"/>
<dbReference type="PANTHER" id="PTHR43155:SF2">
    <property type="entry name" value="CYCLIC DI-GMP PHOSPHODIESTERASE PA4108"/>
    <property type="match status" value="1"/>
</dbReference>
<dbReference type="PROSITE" id="PS51832">
    <property type="entry name" value="HD_GYP"/>
    <property type="match status" value="1"/>
</dbReference>
<dbReference type="Proteomes" id="UP000515856">
    <property type="component" value="Chromosome"/>
</dbReference>
<sequence>MKIINDSELLHIIHNTLNEIDERLIDHGFRVAYLLREMMIQDGSYSEEEIRDMSMVAILHDIGAYKTDEIDAMLGFESRHIWKHAVYGYLFLKYLSPLKQLSSVVLYHHVPFQDYGLYDIPYPKLTQMLHLVDHCDLYLIRKEKFPDDFHDRLSTEEYDPELTALLKKTVQKSNVVEVITHEHHENRLMEELHFNEQEILQYISLISYSIDFQSKHMVAHTITTTSISKTLGTLLKLSDIQIQKLMYGALLHDIGKVATPVSILEKPGRLTASEMKIMREHVTHSIHILKGTMDNEIVQIAVRHHEKLNGKGYPYGLSEKDLTLEQRILAVADIFSALSGKRSYKEAFDKQQMMHILYQMADEGAIDSTIVDICHEHFHTIMENIETDCIPLLSTYHHIEYEYEHILQVIGKKG</sequence>
<dbReference type="PANTHER" id="PTHR43155">
    <property type="entry name" value="CYCLIC DI-GMP PHOSPHODIESTERASE PA4108-RELATED"/>
    <property type="match status" value="1"/>
</dbReference>